<gene>
    <name evidence="1" type="ORF">G5V58_02690</name>
</gene>
<dbReference type="EMBL" id="CP049257">
    <property type="protein sequence ID" value="QIG41831.1"/>
    <property type="molecule type" value="Genomic_DNA"/>
</dbReference>
<dbReference type="RefSeq" id="WP_165228529.1">
    <property type="nucleotide sequence ID" value="NZ_CP049257.1"/>
</dbReference>
<evidence type="ECO:0008006" key="3">
    <source>
        <dbReference type="Google" id="ProtNLM"/>
    </source>
</evidence>
<evidence type="ECO:0000313" key="2">
    <source>
        <dbReference type="Proteomes" id="UP000502996"/>
    </source>
</evidence>
<dbReference type="AlphaFoldDB" id="A0A6G6W904"/>
<evidence type="ECO:0000313" key="1">
    <source>
        <dbReference type="EMBL" id="QIG41831.1"/>
    </source>
</evidence>
<sequence>MRAEGVATGCDTNASVISNAAGGVKLFWKRSSFDASAFLGAECATRSQLVVPRTGIYEITASLEWPSAAGSATRTLGTKRANLPYLAADRRANTPNEPTQQSIATVAYLNQGERIEVWAYPKSPGDLTLDPTLRTSTVTMHYVARS</sequence>
<protein>
    <recommendedName>
        <fullName evidence="3">C1q domain-containing protein</fullName>
    </recommendedName>
</protein>
<accession>A0A6G6W904</accession>
<proteinExistence type="predicted"/>
<keyword evidence="2" id="KW-1185">Reference proteome</keyword>
<reference evidence="1 2" key="1">
    <citation type="submission" date="2020-02" db="EMBL/GenBank/DDBJ databases">
        <title>Full genome sequence of Nocardioides sp. R-3366.</title>
        <authorList>
            <person name="Im W.-T."/>
        </authorList>
    </citation>
    <scope>NUCLEOTIDE SEQUENCE [LARGE SCALE GENOMIC DNA]</scope>
    <source>
        <strain evidence="1 2">R-3366</strain>
    </source>
</reference>
<dbReference type="Proteomes" id="UP000502996">
    <property type="component" value="Chromosome"/>
</dbReference>
<organism evidence="1 2">
    <name type="scientific">Nocardioides anomalus</name>
    <dbReference type="NCBI Taxonomy" id="2712223"/>
    <lineage>
        <taxon>Bacteria</taxon>
        <taxon>Bacillati</taxon>
        <taxon>Actinomycetota</taxon>
        <taxon>Actinomycetes</taxon>
        <taxon>Propionibacteriales</taxon>
        <taxon>Nocardioidaceae</taxon>
        <taxon>Nocardioides</taxon>
    </lineage>
</organism>
<name>A0A6G6W904_9ACTN</name>
<dbReference type="KEGG" id="nano:G5V58_02690"/>